<accession>A0ACC4D5P0</accession>
<sequence length="89" mass="9801">MNPLSSKTSEIAGKWQSILFCAVYMANDEVTSEFHVMGFVAVPCGDQNRCLALAHGFGNLKALRFEKLKWSCPFQESRASVADATARSQ</sequence>
<evidence type="ECO:0000313" key="1">
    <source>
        <dbReference type="EMBL" id="KAL3612192.1"/>
    </source>
</evidence>
<comment type="caution">
    <text evidence="1">The sequence shown here is derived from an EMBL/GenBank/DDBJ whole genome shotgun (WGS) entry which is preliminary data.</text>
</comment>
<keyword evidence="2" id="KW-1185">Reference proteome</keyword>
<organism evidence="1 2">
    <name type="scientific">Populus alba</name>
    <name type="common">White poplar</name>
    <dbReference type="NCBI Taxonomy" id="43335"/>
    <lineage>
        <taxon>Eukaryota</taxon>
        <taxon>Viridiplantae</taxon>
        <taxon>Streptophyta</taxon>
        <taxon>Embryophyta</taxon>
        <taxon>Tracheophyta</taxon>
        <taxon>Spermatophyta</taxon>
        <taxon>Magnoliopsida</taxon>
        <taxon>eudicotyledons</taxon>
        <taxon>Gunneridae</taxon>
        <taxon>Pentapetalae</taxon>
        <taxon>rosids</taxon>
        <taxon>fabids</taxon>
        <taxon>Malpighiales</taxon>
        <taxon>Salicaceae</taxon>
        <taxon>Saliceae</taxon>
        <taxon>Populus</taxon>
    </lineage>
</organism>
<reference evidence="1 2" key="1">
    <citation type="journal article" date="2024" name="Plant Biotechnol. J.">
        <title>Genome and CRISPR/Cas9 system of a widespread forest tree (Populus alba) in the world.</title>
        <authorList>
            <person name="Liu Y.J."/>
            <person name="Jiang P.F."/>
            <person name="Han X.M."/>
            <person name="Li X.Y."/>
            <person name="Wang H.M."/>
            <person name="Wang Y.J."/>
            <person name="Wang X.X."/>
            <person name="Zeng Q.Y."/>
        </authorList>
    </citation>
    <scope>NUCLEOTIDE SEQUENCE [LARGE SCALE GENOMIC DNA]</scope>
    <source>
        <strain evidence="2">cv. PAL-ZL1</strain>
    </source>
</reference>
<gene>
    <name evidence="1" type="ORF">D5086_003212</name>
</gene>
<proteinExistence type="predicted"/>
<name>A0ACC4D5P0_POPAL</name>
<protein>
    <submittedName>
        <fullName evidence="1">Uncharacterized protein</fullName>
    </submittedName>
</protein>
<dbReference type="EMBL" id="RCHU02000001">
    <property type="protein sequence ID" value="KAL3612192.1"/>
    <property type="molecule type" value="Genomic_DNA"/>
</dbReference>
<dbReference type="Proteomes" id="UP000309997">
    <property type="component" value="Unassembled WGS sequence"/>
</dbReference>
<evidence type="ECO:0000313" key="2">
    <source>
        <dbReference type="Proteomes" id="UP000309997"/>
    </source>
</evidence>